<dbReference type="EMBL" id="HG964446">
    <property type="protein sequence ID" value="CDO87159.1"/>
    <property type="molecule type" value="Genomic_DNA"/>
</dbReference>
<sequence precursor="true">MNRPRWLRSALAAVLVVVIAAAAYLVLGAARQVGRIHAVAYFPNSNGVFAGDDVRIRGVKVGSIDAIEPEPSRVKIHFWVDDQYKVPADAKAVILSPTLVTSRAIQLTPPYRGGPSLADGAVIGEDRTAVPMEWDDFRGQLERLTRLLQPTEPGGVSTLGALVNTTADNLRGQGATIREALVKLSKAVSALADHSTDTYGSVKNLATLVSALQGSTTLIRQLNENLAAVTGVLANDPNEIASAIKDLNDVVAEVKTFVADNRDALGTTTEKLAAVSQTLVDSLGDIKQLLHILPTTAANGVNLYQPAQGTLSGALAVNNFADPINFLCGAIQAASRLGAEQSAKLCVQYLAPIVKNRQVNFLPLGVNPFVGAAARPNEITYSEDWMRPDYVPPAQQSDPATGLQGMMMPAEGGRQ</sequence>
<dbReference type="InterPro" id="IPR052336">
    <property type="entry name" value="MlaD_Phospholipid_Transporter"/>
</dbReference>
<dbReference type="Gene3D" id="1.10.287.950">
    <property type="entry name" value="Methyl-accepting chemotaxis protein"/>
    <property type="match status" value="1"/>
</dbReference>
<evidence type="ECO:0000313" key="6">
    <source>
        <dbReference type="Proteomes" id="UP000193710"/>
    </source>
</evidence>
<name>A0A024JUB1_9MYCO</name>
<dbReference type="RefSeq" id="WP_036466920.1">
    <property type="nucleotide sequence ID" value="NZ_HG964446.1"/>
</dbReference>
<evidence type="ECO:0000313" key="5">
    <source>
        <dbReference type="EMBL" id="ORX02619.1"/>
    </source>
</evidence>
<dbReference type="PANTHER" id="PTHR33371:SF4">
    <property type="entry name" value="INTERMEMBRANE PHOSPHOLIPID TRANSPORT SYSTEM BINDING PROTEIN MLAD"/>
    <property type="match status" value="1"/>
</dbReference>
<dbReference type="eggNOG" id="COG1463">
    <property type="taxonomic scope" value="Bacteria"/>
</dbReference>
<dbReference type="Proteomes" id="UP000028880">
    <property type="component" value="Unassembled WGS sequence"/>
</dbReference>
<organism evidence="4">
    <name type="scientific">Mycobacterium triplex</name>
    <dbReference type="NCBI Taxonomy" id="47839"/>
    <lineage>
        <taxon>Bacteria</taxon>
        <taxon>Bacillati</taxon>
        <taxon>Actinomycetota</taxon>
        <taxon>Actinomycetes</taxon>
        <taxon>Mycobacteriales</taxon>
        <taxon>Mycobacteriaceae</taxon>
        <taxon>Mycobacterium</taxon>
        <taxon>Mycobacterium simiae complex</taxon>
    </lineage>
</organism>
<reference evidence="4" key="2">
    <citation type="submission" date="2014-04" db="EMBL/GenBank/DDBJ databases">
        <authorList>
            <person name="Xu Y.W."/>
            <person name="Yang Q."/>
        </authorList>
    </citation>
    <scope>NUCLEOTIDE SEQUENCE</scope>
    <source>
        <strain evidence="4">DSM 44626</strain>
    </source>
</reference>
<reference evidence="5 6" key="3">
    <citation type="submission" date="2016-01" db="EMBL/GenBank/DDBJ databases">
        <title>The new phylogeny of the genus Mycobacterium.</title>
        <authorList>
            <person name="Tarcisio F."/>
            <person name="Conor M."/>
            <person name="Antonella G."/>
            <person name="Elisabetta G."/>
            <person name="Giulia F.S."/>
            <person name="Sara T."/>
            <person name="Anna F."/>
            <person name="Clotilde B."/>
            <person name="Roberto B."/>
            <person name="Veronica D.S."/>
            <person name="Fabio R."/>
            <person name="Monica P."/>
            <person name="Olivier J."/>
            <person name="Enrico T."/>
            <person name="Nicola S."/>
        </authorList>
    </citation>
    <scope>NUCLEOTIDE SEQUENCE [LARGE SCALE GENOMIC DNA]</scope>
    <source>
        <strain evidence="5 6">DSM 44626</strain>
    </source>
</reference>
<dbReference type="Pfam" id="PF11887">
    <property type="entry name" value="Mce4_CUP1"/>
    <property type="match status" value="1"/>
</dbReference>
<dbReference type="AlphaFoldDB" id="A0A024JUB1"/>
<dbReference type="GO" id="GO:0005576">
    <property type="term" value="C:extracellular region"/>
    <property type="evidence" value="ECO:0007669"/>
    <property type="project" value="TreeGrafter"/>
</dbReference>
<dbReference type="STRING" id="47839.BN973_01510"/>
<dbReference type="HOGENOM" id="CLU_044068_1_0_11"/>
<evidence type="ECO:0000259" key="2">
    <source>
        <dbReference type="Pfam" id="PF02470"/>
    </source>
</evidence>
<feature type="domain" description="Mce/MlaD" evidence="2">
    <location>
        <begin position="37"/>
        <end position="110"/>
    </location>
</feature>
<evidence type="ECO:0000313" key="4">
    <source>
        <dbReference type="EMBL" id="CDO87159.1"/>
    </source>
</evidence>
<keyword evidence="6" id="KW-1185">Reference proteome</keyword>
<dbReference type="InterPro" id="IPR003399">
    <property type="entry name" value="Mce/MlaD"/>
</dbReference>
<feature type="region of interest" description="Disordered" evidence="1">
    <location>
        <begin position="392"/>
        <end position="415"/>
    </location>
</feature>
<protein>
    <submittedName>
        <fullName evidence="5">Mammalian cell entry protein</fullName>
    </submittedName>
    <submittedName>
        <fullName evidence="4">Virulence factor Mce family protein</fullName>
    </submittedName>
</protein>
<dbReference type="OrthoDB" id="4516955at2"/>
<feature type="domain" description="Mammalian cell entry C-terminal" evidence="3">
    <location>
        <begin position="116"/>
        <end position="280"/>
    </location>
</feature>
<dbReference type="EMBL" id="LQPY01000025">
    <property type="protein sequence ID" value="ORX02619.1"/>
    <property type="molecule type" value="Genomic_DNA"/>
</dbReference>
<proteinExistence type="predicted"/>
<reference evidence="4" key="1">
    <citation type="journal article" date="2014" name="Genome Announc.">
        <title>Draft Genome Sequence of Mycobacterium triplex DSM 44626.</title>
        <authorList>
            <person name="Sassi M."/>
            <person name="Croce O."/>
            <person name="Robert C."/>
            <person name="Raoult D."/>
            <person name="Drancourt M."/>
        </authorList>
    </citation>
    <scope>NUCLEOTIDE SEQUENCE [LARGE SCALE GENOMIC DNA]</scope>
    <source>
        <strain evidence="4">DSM 44626</strain>
    </source>
</reference>
<gene>
    <name evidence="5" type="ORF">AWC29_19505</name>
    <name evidence="4" type="ORF">BN973_01510</name>
</gene>
<dbReference type="PANTHER" id="PTHR33371">
    <property type="entry name" value="INTERMEMBRANE PHOSPHOLIPID TRANSPORT SYSTEM BINDING PROTEIN MLAD-RELATED"/>
    <property type="match status" value="1"/>
</dbReference>
<dbReference type="InterPro" id="IPR024516">
    <property type="entry name" value="Mce_C"/>
</dbReference>
<accession>A0A024JUB1</accession>
<evidence type="ECO:0000259" key="3">
    <source>
        <dbReference type="Pfam" id="PF11887"/>
    </source>
</evidence>
<evidence type="ECO:0000256" key="1">
    <source>
        <dbReference type="SAM" id="MobiDB-lite"/>
    </source>
</evidence>
<dbReference type="Proteomes" id="UP000193710">
    <property type="component" value="Unassembled WGS sequence"/>
</dbReference>
<dbReference type="InterPro" id="IPR005693">
    <property type="entry name" value="Mce"/>
</dbReference>
<dbReference type="Pfam" id="PF02470">
    <property type="entry name" value="MlaD"/>
    <property type="match status" value="1"/>
</dbReference>
<dbReference type="NCBIfam" id="TIGR00996">
    <property type="entry name" value="Mtu_fam_mce"/>
    <property type="match status" value="1"/>
</dbReference>